<evidence type="ECO:0000259" key="2">
    <source>
        <dbReference type="PROSITE" id="PS51723"/>
    </source>
</evidence>
<dbReference type="Pfam" id="PF08305">
    <property type="entry name" value="NPCBM"/>
    <property type="match status" value="3"/>
</dbReference>
<dbReference type="Gene3D" id="2.60.120.1060">
    <property type="entry name" value="NPCBM/NEW2 domain"/>
    <property type="match status" value="3"/>
</dbReference>
<organism evidence="3 4">
    <name type="scientific">Paenibacillus shirakamiensis</name>
    <dbReference type="NCBI Taxonomy" id="1265935"/>
    <lineage>
        <taxon>Bacteria</taxon>
        <taxon>Bacillati</taxon>
        <taxon>Bacillota</taxon>
        <taxon>Bacilli</taxon>
        <taxon>Bacillales</taxon>
        <taxon>Paenibacillaceae</taxon>
        <taxon>Paenibacillus</taxon>
    </lineage>
</organism>
<dbReference type="PROSITE" id="PS51723">
    <property type="entry name" value="PEPTIDASE_M60"/>
    <property type="match status" value="1"/>
</dbReference>
<dbReference type="Gene3D" id="2.60.120.1250">
    <property type="entry name" value="Peptidase M60, enhancin-like domain 1"/>
    <property type="match status" value="1"/>
</dbReference>
<evidence type="ECO:0000313" key="3">
    <source>
        <dbReference type="EMBL" id="MBP2002230.1"/>
    </source>
</evidence>
<evidence type="ECO:0000313" key="4">
    <source>
        <dbReference type="Proteomes" id="UP001519288"/>
    </source>
</evidence>
<feature type="domain" description="Peptidase M60" evidence="2">
    <location>
        <begin position="305"/>
        <end position="623"/>
    </location>
</feature>
<dbReference type="EMBL" id="JAGGLD010000007">
    <property type="protein sequence ID" value="MBP2002230.1"/>
    <property type="molecule type" value="Genomic_DNA"/>
</dbReference>
<dbReference type="InterPro" id="IPR038637">
    <property type="entry name" value="NPCBM_sf"/>
</dbReference>
<comment type="caution">
    <text evidence="3">The sequence shown here is derived from an EMBL/GenBank/DDBJ whole genome shotgun (WGS) entry which is preliminary data.</text>
</comment>
<proteinExistence type="predicted"/>
<evidence type="ECO:0000259" key="1">
    <source>
        <dbReference type="PROSITE" id="PS50022"/>
    </source>
</evidence>
<dbReference type="PROSITE" id="PS50022">
    <property type="entry name" value="FA58C_3"/>
    <property type="match status" value="1"/>
</dbReference>
<evidence type="ECO:0008006" key="5">
    <source>
        <dbReference type="Google" id="ProtNLM"/>
    </source>
</evidence>
<dbReference type="RefSeq" id="WP_209864922.1">
    <property type="nucleotide sequence ID" value="NZ_JAGGLD010000007.1"/>
</dbReference>
<dbReference type="SMART" id="SM00776">
    <property type="entry name" value="NPCBM"/>
    <property type="match status" value="3"/>
</dbReference>
<accession>A0ABS4JKI9</accession>
<dbReference type="Pfam" id="PF13402">
    <property type="entry name" value="Peptidase_M60"/>
    <property type="match status" value="1"/>
</dbReference>
<dbReference type="InterPro" id="IPR013222">
    <property type="entry name" value="Glyco_hyd_98_carb-bd"/>
</dbReference>
<dbReference type="InterPro" id="IPR032179">
    <property type="entry name" value="Cry22Aa_Ig-like"/>
</dbReference>
<dbReference type="Proteomes" id="UP001519288">
    <property type="component" value="Unassembled WGS sequence"/>
</dbReference>
<name>A0ABS4JKI9_9BACL</name>
<dbReference type="Gene3D" id="2.60.40.10">
    <property type="entry name" value="Immunoglobulins"/>
    <property type="match status" value="3"/>
</dbReference>
<dbReference type="Pfam" id="PF00754">
    <property type="entry name" value="F5_F8_type_C"/>
    <property type="match status" value="1"/>
</dbReference>
<keyword evidence="4" id="KW-1185">Reference proteome</keyword>
<gene>
    <name evidence="3" type="ORF">J2Z69_003302</name>
</gene>
<dbReference type="Gene3D" id="3.40.390.80">
    <property type="entry name" value="Peptidase M60, enhancin-like domain 2"/>
    <property type="match status" value="1"/>
</dbReference>
<dbReference type="InterPro" id="IPR042279">
    <property type="entry name" value="Pep_M60_3"/>
</dbReference>
<dbReference type="InterPro" id="IPR008979">
    <property type="entry name" value="Galactose-bd-like_sf"/>
</dbReference>
<dbReference type="Pfam" id="PF16403">
    <property type="entry name" value="Bact_surface_Ig-like"/>
    <property type="match status" value="3"/>
</dbReference>
<dbReference type="InterPro" id="IPR000421">
    <property type="entry name" value="FA58C"/>
</dbReference>
<dbReference type="SUPFAM" id="SSF49785">
    <property type="entry name" value="Galactose-binding domain-like"/>
    <property type="match status" value="4"/>
</dbReference>
<feature type="domain" description="F5/8 type C" evidence="1">
    <location>
        <begin position="69"/>
        <end position="216"/>
    </location>
</feature>
<dbReference type="SMART" id="SM01276">
    <property type="entry name" value="M60-like"/>
    <property type="match status" value="1"/>
</dbReference>
<dbReference type="InterPro" id="IPR013783">
    <property type="entry name" value="Ig-like_fold"/>
</dbReference>
<protein>
    <recommendedName>
        <fullName evidence="5">DUF5011 domain-containing protein</fullName>
    </recommendedName>
</protein>
<sequence>MYKIIAIATSAAMLVSFTGGIDQVKASGTTAVHTVNTKALSTKAVQREEAPNAASVSPFSLIGQDLLQNYNSVFKMSSANLKSVTNNGGNYASSVLSKATDGDFTTHWETGKPNTSTFTNEVVFQLGEATTLNRIVYAARQDAAKGKGFAQQFDIYSSPTDVGDNYTLVSSGEYTGSTGNIVEIKFAPTSFKRIKFVYKKANQDWASAAEFAFYKEDPVSDAVKSLFTDGTMSSVVPEYNNVAKINALDEAAKVHPLYPLFKDQLNLARQLVNGEVQTEGTMITAEQHGDMKKHAQQNLRMNFGTNNQATGFAAIPGRTINVYVDVESKDKLPSLVFSQQDGGWNSWATSVALHQGKNTITVPAIASNSSYEHEVTKGGTVYIVNPYTAAEQGKAPVLRFEGLDKIPFMTKSTDVAQFKEFLTTYKNKVDQDVAAHPAVKDRQVIDVVELASDRVIFTGTATEAYNQYVTLGKNPVDTLTNYDIWMNRIFDFYGLDGSSDLQDRKLMRENIRLMQPYGFMYAAGDHVGIQLGQVETMLGNFTPGWGISHEIGHRLAIGEREYGEISNNMIAMGMSVAYNDMDNRIPYEDEIYKNVIAENKKAMDQVSLFGRLGAFWQLELAHPGYWAELNRLYRERKVSLSNGDNSKQQYLIDFSSEVLGQDLSSYFARHGFTVNPETKAKTAKYPAPLKLWYLNNSLVGYKGTGIANKNVPIKVTVGVNATAKSNTLNFTMDALNKKDFLGYEIYRNNVLVGFTGTDQFVDTNIDPTVNYTYKIIGYDKKLSALNPVELKAFKPTLSAENQVTLKLNQAFDPMNYVKALDYQGNDITSTVVIKSNTVNLTQKGNYQIVYEIKSGESTETRTTNVAVTSDYAYLSDLNAVSARVGWGDLKKDKAPAGGTITLLRQGAPATYTKGLGAHANSEVVYNVEGKGYDSFESYVGIDQAAKNSVASATFEVYVDGIKVYSSGVFKSGTDHEFVQVPITGAKEIKLVTTDANDNGISSDHTVWADAKFTKGSSAPSLSLPESMTYVKLNTPYDVLQDVQASDIEDGNLTGAIHVEADEFNTKKTGTYPVKYTVTDKDGNTISKTRTFVVYSATAYVSDVNWVSATTDYESVRKDKSISNNPLKVLMDGQVQTFNKGIGTHANSEITYNLTNTRYDYFETLVGIDHNIPNQDNSSVIFKIMADGQEVFNSGVMKYTTEAKRIRISVQGVHELKLIAEDAGNGISSDHADFADAKFLILNNIPTLTIPTPKSTKVGEVVSLDEAYSALDSEDGDLTSKVIVSGADKVDFNQAGEYPITYTVTDSDGNTTTQTRTIAVVDMQNFKYLTDYNWKTTQYSYAAPQKDISISNNKLRLTNAAGSEVSYTRGIGAHSTSTIVYDLSDKNFDYLTSNVGVDRQMFGSIGSVSFEVYVDGVKKFDSGLMNSRDPQKSLEVDINGAKELKLVVTDGGNGNGSDHASWGDTKLYTATGQ</sequence>
<dbReference type="Gene3D" id="1.10.390.30">
    <property type="entry name" value="Peptidase M60, enhancin-like domain 3"/>
    <property type="match status" value="1"/>
</dbReference>
<reference evidence="3 4" key="1">
    <citation type="submission" date="2021-03" db="EMBL/GenBank/DDBJ databases">
        <title>Genomic Encyclopedia of Type Strains, Phase IV (KMG-IV): sequencing the most valuable type-strain genomes for metagenomic binning, comparative biology and taxonomic classification.</title>
        <authorList>
            <person name="Goeker M."/>
        </authorList>
    </citation>
    <scope>NUCLEOTIDE SEQUENCE [LARGE SCALE GENOMIC DNA]</scope>
    <source>
        <strain evidence="3 4">DSM 26806</strain>
    </source>
</reference>
<dbReference type="InterPro" id="IPR031161">
    <property type="entry name" value="Peptidase_M60_dom"/>
</dbReference>
<dbReference type="Gene3D" id="2.60.120.260">
    <property type="entry name" value="Galactose-binding domain-like"/>
    <property type="match status" value="1"/>
</dbReference>